<keyword evidence="3" id="KW-1185">Reference proteome</keyword>
<name>A0A8H5G2K0_9AGAR</name>
<evidence type="ECO:0000313" key="2">
    <source>
        <dbReference type="EMBL" id="KAF5357088.1"/>
    </source>
</evidence>
<reference evidence="2 3" key="1">
    <citation type="journal article" date="2020" name="ISME J.">
        <title>Uncovering the hidden diversity of litter-decomposition mechanisms in mushroom-forming fungi.</title>
        <authorList>
            <person name="Floudas D."/>
            <person name="Bentzer J."/>
            <person name="Ahren D."/>
            <person name="Johansson T."/>
            <person name="Persson P."/>
            <person name="Tunlid A."/>
        </authorList>
    </citation>
    <scope>NUCLEOTIDE SEQUENCE [LARGE SCALE GENOMIC DNA]</scope>
    <source>
        <strain evidence="2 3">CBS 146.42</strain>
    </source>
</reference>
<protein>
    <submittedName>
        <fullName evidence="2">Uncharacterized protein</fullName>
    </submittedName>
</protein>
<feature type="region of interest" description="Disordered" evidence="1">
    <location>
        <begin position="25"/>
        <end position="60"/>
    </location>
</feature>
<comment type="caution">
    <text evidence="2">The sequence shown here is derived from an EMBL/GenBank/DDBJ whole genome shotgun (WGS) entry which is preliminary data.</text>
</comment>
<organism evidence="2 3">
    <name type="scientific">Leucocoprinus leucothites</name>
    <dbReference type="NCBI Taxonomy" id="201217"/>
    <lineage>
        <taxon>Eukaryota</taxon>
        <taxon>Fungi</taxon>
        <taxon>Dikarya</taxon>
        <taxon>Basidiomycota</taxon>
        <taxon>Agaricomycotina</taxon>
        <taxon>Agaricomycetes</taxon>
        <taxon>Agaricomycetidae</taxon>
        <taxon>Agaricales</taxon>
        <taxon>Agaricineae</taxon>
        <taxon>Agaricaceae</taxon>
        <taxon>Leucocoprinus</taxon>
    </lineage>
</organism>
<sequence>MLAFILYDQPTKHNHTDRTRFILHPARSSRELARLSSVPTPVPPRSSASPANHPAPRRTAQLRLPAFFGPAGHIASMPSMPRHVLTPQLFFTMMDDDSTRRARQCAQRPAQRTAHSQRMRAVNVKK</sequence>
<evidence type="ECO:0000313" key="3">
    <source>
        <dbReference type="Proteomes" id="UP000559027"/>
    </source>
</evidence>
<dbReference type="EMBL" id="JAACJO010000006">
    <property type="protein sequence ID" value="KAF5357088.1"/>
    <property type="molecule type" value="Genomic_DNA"/>
</dbReference>
<dbReference type="AlphaFoldDB" id="A0A8H5G2K0"/>
<proteinExistence type="predicted"/>
<feature type="compositionally biased region" description="Basic residues" evidence="1">
    <location>
        <begin position="115"/>
        <end position="126"/>
    </location>
</feature>
<evidence type="ECO:0000256" key="1">
    <source>
        <dbReference type="SAM" id="MobiDB-lite"/>
    </source>
</evidence>
<feature type="region of interest" description="Disordered" evidence="1">
    <location>
        <begin position="96"/>
        <end position="126"/>
    </location>
</feature>
<accession>A0A8H5G2K0</accession>
<gene>
    <name evidence="2" type="ORF">D9756_006759</name>
</gene>
<dbReference type="Proteomes" id="UP000559027">
    <property type="component" value="Unassembled WGS sequence"/>
</dbReference>
<feature type="compositionally biased region" description="Low complexity" evidence="1">
    <location>
        <begin position="34"/>
        <end position="51"/>
    </location>
</feature>